<sequence length="215" mass="24315">PPVMPVKITEGEEKEEREGKGEGEEQRRVTNEEVMEEEGEEISRYALDDLSVMVKEIIDEHRKEEARLIIDDSAMMEESMQDDSGIAAEWSPEKKREERGEETSGMVEDSLRVFSASEEPSTSKKASASESTASGTDYRYHRTCFVCGVSTASFVYSPKDPLRAGPFFDELEPTTDERAVAQKFYVGNGARVIVCRSYVYEDDEEWMSEEESATD</sequence>
<gene>
    <name evidence="2" type="ORF">PENTCL1PPCAC_19852</name>
</gene>
<dbReference type="Proteomes" id="UP001432027">
    <property type="component" value="Unassembled WGS sequence"/>
</dbReference>
<comment type="caution">
    <text evidence="2">The sequence shown here is derived from an EMBL/GenBank/DDBJ whole genome shotgun (WGS) entry which is preliminary data.</text>
</comment>
<name>A0AAV5TTA3_9BILA</name>
<evidence type="ECO:0000313" key="2">
    <source>
        <dbReference type="EMBL" id="GMS97677.1"/>
    </source>
</evidence>
<proteinExistence type="predicted"/>
<reference evidence="2" key="1">
    <citation type="submission" date="2023-10" db="EMBL/GenBank/DDBJ databases">
        <title>Genome assembly of Pristionchus species.</title>
        <authorList>
            <person name="Yoshida K."/>
            <person name="Sommer R.J."/>
        </authorList>
    </citation>
    <scope>NUCLEOTIDE SEQUENCE</scope>
    <source>
        <strain evidence="2">RS0144</strain>
    </source>
</reference>
<keyword evidence="3" id="KW-1185">Reference proteome</keyword>
<accession>A0AAV5TTA3</accession>
<organism evidence="2 3">
    <name type="scientific">Pristionchus entomophagus</name>
    <dbReference type="NCBI Taxonomy" id="358040"/>
    <lineage>
        <taxon>Eukaryota</taxon>
        <taxon>Metazoa</taxon>
        <taxon>Ecdysozoa</taxon>
        <taxon>Nematoda</taxon>
        <taxon>Chromadorea</taxon>
        <taxon>Rhabditida</taxon>
        <taxon>Rhabditina</taxon>
        <taxon>Diplogasteromorpha</taxon>
        <taxon>Diplogasteroidea</taxon>
        <taxon>Neodiplogasteridae</taxon>
        <taxon>Pristionchus</taxon>
    </lineage>
</organism>
<feature type="compositionally biased region" description="Basic and acidic residues" evidence="1">
    <location>
        <begin position="9"/>
        <end position="31"/>
    </location>
</feature>
<protein>
    <submittedName>
        <fullName evidence="2">Uncharacterized protein</fullName>
    </submittedName>
</protein>
<feature type="region of interest" description="Disordered" evidence="1">
    <location>
        <begin position="73"/>
        <end position="135"/>
    </location>
</feature>
<feature type="compositionally biased region" description="Low complexity" evidence="1">
    <location>
        <begin position="115"/>
        <end position="134"/>
    </location>
</feature>
<evidence type="ECO:0000256" key="1">
    <source>
        <dbReference type="SAM" id="MobiDB-lite"/>
    </source>
</evidence>
<dbReference type="EMBL" id="BTSX01000004">
    <property type="protein sequence ID" value="GMS97677.1"/>
    <property type="molecule type" value="Genomic_DNA"/>
</dbReference>
<feature type="compositionally biased region" description="Basic and acidic residues" evidence="1">
    <location>
        <begin position="91"/>
        <end position="102"/>
    </location>
</feature>
<evidence type="ECO:0000313" key="3">
    <source>
        <dbReference type="Proteomes" id="UP001432027"/>
    </source>
</evidence>
<feature type="non-terminal residue" evidence="2">
    <location>
        <position position="1"/>
    </location>
</feature>
<feature type="region of interest" description="Disordered" evidence="1">
    <location>
        <begin position="1"/>
        <end position="40"/>
    </location>
</feature>
<dbReference type="AlphaFoldDB" id="A0AAV5TTA3"/>